<evidence type="ECO:0000256" key="4">
    <source>
        <dbReference type="ARBA" id="ARBA00023004"/>
    </source>
</evidence>
<dbReference type="GO" id="GO:0016705">
    <property type="term" value="F:oxidoreductase activity, acting on paired donors, with incorporation or reduction of molecular oxygen"/>
    <property type="evidence" value="ECO:0007669"/>
    <property type="project" value="InterPro"/>
</dbReference>
<evidence type="ECO:0000256" key="7">
    <source>
        <dbReference type="SAM" id="Phobius"/>
    </source>
</evidence>
<sequence length="534" mass="60441">MTGLIETSAALIDWQKLSYGTAVSALLIVVLLTELLLYVRHARVRAQQRKDLPPGPWPWPIVGNLPAVANGNLQQLVAKFGPLMSLRLGSMPCVVVSTAEAVKELVRANDERLSDRPETLSFRIITDYKTIATAPSPGKLWHKLRSFSAKELLSSKRVASYEGTRRDELSNMMHVLLEASDKGEALNVKQWLFKTVANSMTRMLVNKRIYHGNETNSYKEEVKEEFNRWLQDRKRYALAHLISDFVPWLRFFSETVQGWRPRLEAFVDRQTVLGVKLLELEKHRERGVEKEADSSYVPDFVDVMLKTPITDGEVLEEEFLIKQAMEFFAAGTETSSTAIEWGLAELVAHPELIKRAREEIDAVVGSDRLVQESDIPQLPFLQAVVKETFRVHSFSPLSIPRISTAPAEAFGYKIPSGTRIVFNLHAIHRDPAVYENPDKFDPDRFLLRHLDVNHLAAFDSFELIPFGVGRRMCPGFNLGNTVVHFILANLIHSYEWSVPPGGKLDMTEAMITFALCLKNPLTLVPKHRDGFPAF</sequence>
<comment type="caution">
    <text evidence="8">The sequence shown here is derived from an EMBL/GenBank/DDBJ whole genome shotgun (WGS) entry which is preliminary data.</text>
</comment>
<comment type="similarity">
    <text evidence="1 6">Belongs to the cytochrome P450 family.</text>
</comment>
<name>A0A8T0GJJ7_CERPU</name>
<dbReference type="InterPro" id="IPR001128">
    <property type="entry name" value="Cyt_P450"/>
</dbReference>
<organism evidence="8 9">
    <name type="scientific">Ceratodon purpureus</name>
    <name type="common">Fire moss</name>
    <name type="synonym">Dicranum purpureum</name>
    <dbReference type="NCBI Taxonomy" id="3225"/>
    <lineage>
        <taxon>Eukaryota</taxon>
        <taxon>Viridiplantae</taxon>
        <taxon>Streptophyta</taxon>
        <taxon>Embryophyta</taxon>
        <taxon>Bryophyta</taxon>
        <taxon>Bryophytina</taxon>
        <taxon>Bryopsida</taxon>
        <taxon>Dicranidae</taxon>
        <taxon>Pseudoditrichales</taxon>
        <taxon>Ditrichaceae</taxon>
        <taxon>Ceratodon</taxon>
    </lineage>
</organism>
<dbReference type="PROSITE" id="PS00086">
    <property type="entry name" value="CYTOCHROME_P450"/>
    <property type="match status" value="1"/>
</dbReference>
<evidence type="ECO:0000256" key="5">
    <source>
        <dbReference type="PIRSR" id="PIRSR602401-1"/>
    </source>
</evidence>
<dbReference type="PANTHER" id="PTHR47944">
    <property type="entry name" value="CYTOCHROME P450 98A9"/>
    <property type="match status" value="1"/>
</dbReference>
<dbReference type="AlphaFoldDB" id="A0A8T0GJJ7"/>
<evidence type="ECO:0000256" key="1">
    <source>
        <dbReference type="ARBA" id="ARBA00010617"/>
    </source>
</evidence>
<keyword evidence="5 6" id="KW-0349">Heme</keyword>
<keyword evidence="4 5" id="KW-0408">Iron</keyword>
<keyword evidence="7" id="KW-1133">Transmembrane helix</keyword>
<gene>
    <name evidence="8" type="ORF">KC19_10G048200</name>
</gene>
<feature type="binding site" description="axial binding residue" evidence="5">
    <location>
        <position position="473"/>
    </location>
    <ligand>
        <name>heme</name>
        <dbReference type="ChEBI" id="CHEBI:30413"/>
    </ligand>
    <ligandPart>
        <name>Fe</name>
        <dbReference type="ChEBI" id="CHEBI:18248"/>
    </ligandPart>
</feature>
<protein>
    <recommendedName>
        <fullName evidence="10">Cytochrome P450</fullName>
    </recommendedName>
</protein>
<dbReference type="InterPro" id="IPR002401">
    <property type="entry name" value="Cyt_P450_E_grp-I"/>
</dbReference>
<keyword evidence="2 5" id="KW-0479">Metal-binding</keyword>
<dbReference type="PANTHER" id="PTHR47944:SF19">
    <property type="entry name" value="CYTOCHROME P450 77A4"/>
    <property type="match status" value="1"/>
</dbReference>
<dbReference type="EMBL" id="CM026431">
    <property type="protein sequence ID" value="KAG0558717.1"/>
    <property type="molecule type" value="Genomic_DNA"/>
</dbReference>
<evidence type="ECO:0000313" key="8">
    <source>
        <dbReference type="EMBL" id="KAG0558717.1"/>
    </source>
</evidence>
<evidence type="ECO:0000313" key="9">
    <source>
        <dbReference type="Proteomes" id="UP000822688"/>
    </source>
</evidence>
<dbReference type="Gene3D" id="1.10.630.10">
    <property type="entry name" value="Cytochrome P450"/>
    <property type="match status" value="1"/>
</dbReference>
<dbReference type="InterPro" id="IPR017972">
    <property type="entry name" value="Cyt_P450_CS"/>
</dbReference>
<dbReference type="PRINTS" id="PR00463">
    <property type="entry name" value="EP450I"/>
</dbReference>
<dbReference type="PRINTS" id="PR00385">
    <property type="entry name" value="P450"/>
</dbReference>
<evidence type="ECO:0008006" key="10">
    <source>
        <dbReference type="Google" id="ProtNLM"/>
    </source>
</evidence>
<accession>A0A8T0GJJ7</accession>
<dbReference type="InterPro" id="IPR036396">
    <property type="entry name" value="Cyt_P450_sf"/>
</dbReference>
<feature type="transmembrane region" description="Helical" evidence="7">
    <location>
        <begin position="17"/>
        <end position="39"/>
    </location>
</feature>
<keyword evidence="9" id="KW-1185">Reference proteome</keyword>
<keyword evidence="3 6" id="KW-0560">Oxidoreductase</keyword>
<dbReference type="SUPFAM" id="SSF48264">
    <property type="entry name" value="Cytochrome P450"/>
    <property type="match status" value="1"/>
</dbReference>
<dbReference type="CDD" id="cd20618">
    <property type="entry name" value="CYP71_clan"/>
    <property type="match status" value="1"/>
</dbReference>
<proteinExistence type="inferred from homology"/>
<dbReference type="GO" id="GO:0005506">
    <property type="term" value="F:iron ion binding"/>
    <property type="evidence" value="ECO:0007669"/>
    <property type="project" value="InterPro"/>
</dbReference>
<keyword evidence="6" id="KW-0503">Monooxygenase</keyword>
<comment type="cofactor">
    <cofactor evidence="5">
        <name>heme</name>
        <dbReference type="ChEBI" id="CHEBI:30413"/>
    </cofactor>
</comment>
<keyword evidence="7" id="KW-0472">Membrane</keyword>
<keyword evidence="7" id="KW-0812">Transmembrane</keyword>
<dbReference type="GO" id="GO:0004497">
    <property type="term" value="F:monooxygenase activity"/>
    <property type="evidence" value="ECO:0007669"/>
    <property type="project" value="UniProtKB-KW"/>
</dbReference>
<dbReference type="GO" id="GO:0020037">
    <property type="term" value="F:heme binding"/>
    <property type="evidence" value="ECO:0007669"/>
    <property type="project" value="InterPro"/>
</dbReference>
<evidence type="ECO:0000256" key="6">
    <source>
        <dbReference type="RuleBase" id="RU000461"/>
    </source>
</evidence>
<reference evidence="8" key="1">
    <citation type="submission" date="2020-06" db="EMBL/GenBank/DDBJ databases">
        <title>WGS assembly of Ceratodon purpureus strain R40.</title>
        <authorList>
            <person name="Carey S.B."/>
            <person name="Jenkins J."/>
            <person name="Shu S."/>
            <person name="Lovell J.T."/>
            <person name="Sreedasyam A."/>
            <person name="Maumus F."/>
            <person name="Tiley G.P."/>
            <person name="Fernandez-Pozo N."/>
            <person name="Barry K."/>
            <person name="Chen C."/>
            <person name="Wang M."/>
            <person name="Lipzen A."/>
            <person name="Daum C."/>
            <person name="Saski C.A."/>
            <person name="Payton A.C."/>
            <person name="Mcbreen J.C."/>
            <person name="Conrad R.E."/>
            <person name="Kollar L.M."/>
            <person name="Olsson S."/>
            <person name="Huttunen S."/>
            <person name="Landis J.B."/>
            <person name="Wickett N.J."/>
            <person name="Johnson M.G."/>
            <person name="Rensing S.A."/>
            <person name="Grimwood J."/>
            <person name="Schmutz J."/>
            <person name="Mcdaniel S.F."/>
        </authorList>
    </citation>
    <scope>NUCLEOTIDE SEQUENCE</scope>
    <source>
        <strain evidence="8">R40</strain>
    </source>
</reference>
<evidence type="ECO:0000256" key="3">
    <source>
        <dbReference type="ARBA" id="ARBA00023002"/>
    </source>
</evidence>
<dbReference type="Proteomes" id="UP000822688">
    <property type="component" value="Chromosome 10"/>
</dbReference>
<evidence type="ECO:0000256" key="2">
    <source>
        <dbReference type="ARBA" id="ARBA00022723"/>
    </source>
</evidence>
<dbReference type="Pfam" id="PF00067">
    <property type="entry name" value="p450"/>
    <property type="match status" value="1"/>
</dbReference>